<evidence type="ECO:0000313" key="2">
    <source>
        <dbReference type="EMBL" id="VAX40061.1"/>
    </source>
</evidence>
<gene>
    <name evidence="2" type="ORF">MNBD_PLANCTO03-320</name>
</gene>
<dbReference type="AlphaFoldDB" id="A0A3B1DMA8"/>
<protein>
    <submittedName>
        <fullName evidence="2">Uncharacterized protein</fullName>
    </submittedName>
</protein>
<name>A0A3B1DMA8_9ZZZZ</name>
<feature type="non-terminal residue" evidence="2">
    <location>
        <position position="1"/>
    </location>
</feature>
<keyword evidence="1" id="KW-0812">Transmembrane</keyword>
<organism evidence="2">
    <name type="scientific">hydrothermal vent metagenome</name>
    <dbReference type="NCBI Taxonomy" id="652676"/>
    <lineage>
        <taxon>unclassified sequences</taxon>
        <taxon>metagenomes</taxon>
        <taxon>ecological metagenomes</taxon>
    </lineage>
</organism>
<reference evidence="2" key="1">
    <citation type="submission" date="2018-06" db="EMBL/GenBank/DDBJ databases">
        <authorList>
            <person name="Zhirakovskaya E."/>
        </authorList>
    </citation>
    <scope>NUCLEOTIDE SEQUENCE</scope>
</reference>
<sequence>DSWNVAKGAAAGRALSLVAKGGIAVVVGVVLTVAAFVP</sequence>
<proteinExistence type="predicted"/>
<evidence type="ECO:0000256" key="1">
    <source>
        <dbReference type="SAM" id="Phobius"/>
    </source>
</evidence>
<keyword evidence="1" id="KW-0472">Membrane</keyword>
<accession>A0A3B1DMA8</accession>
<feature type="transmembrane region" description="Helical" evidence="1">
    <location>
        <begin position="17"/>
        <end position="37"/>
    </location>
</feature>
<keyword evidence="1" id="KW-1133">Transmembrane helix</keyword>
<dbReference type="EMBL" id="UOGK01000327">
    <property type="protein sequence ID" value="VAX40061.1"/>
    <property type="molecule type" value="Genomic_DNA"/>
</dbReference>